<name>W5W5V3_9PSEU</name>
<dbReference type="OrthoDB" id="9800082at2"/>
<dbReference type="PANTHER" id="PTHR37943:SF1">
    <property type="entry name" value="PROTEIN VES"/>
    <property type="match status" value="1"/>
</dbReference>
<gene>
    <name evidence="1" type="ORF">KALB_2914</name>
</gene>
<dbReference type="STRING" id="1449976.KALB_2914"/>
<dbReference type="PATRIC" id="fig|1449976.3.peg.2928"/>
<dbReference type="Proteomes" id="UP000019225">
    <property type="component" value="Chromosome"/>
</dbReference>
<dbReference type="InterPro" id="IPR011051">
    <property type="entry name" value="RmlC_Cupin_sf"/>
</dbReference>
<dbReference type="CDD" id="cd20293">
    <property type="entry name" value="cupin_HutD_N"/>
    <property type="match status" value="1"/>
</dbReference>
<dbReference type="InterPro" id="IPR014710">
    <property type="entry name" value="RmlC-like_jellyroll"/>
</dbReference>
<dbReference type="HOGENOM" id="CLU_090931_0_1_11"/>
<dbReference type="AlphaFoldDB" id="W5W5V3"/>
<dbReference type="RefSeq" id="WP_030111446.1">
    <property type="nucleotide sequence ID" value="NZ_CP007155.1"/>
</dbReference>
<dbReference type="EMBL" id="CP007155">
    <property type="protein sequence ID" value="AHH96282.1"/>
    <property type="molecule type" value="Genomic_DNA"/>
</dbReference>
<reference evidence="1 2" key="1">
    <citation type="journal article" date="2014" name="BMC Genomics">
        <title>Complete genome sequence of producer of the glycopeptide antibiotic Aculeximycin Kutzneria albida DSM 43870T, a representative of minor genus of Pseudonocardiaceae.</title>
        <authorList>
            <person name="Rebets Y."/>
            <person name="Tokovenko B."/>
            <person name="Lushchyk I."/>
            <person name="Ruckert C."/>
            <person name="Zaburannyi N."/>
            <person name="Bechthold A."/>
            <person name="Kalinowski J."/>
            <person name="Luzhetskyy A."/>
        </authorList>
    </citation>
    <scope>NUCLEOTIDE SEQUENCE [LARGE SCALE GENOMIC DNA]</scope>
    <source>
        <strain evidence="1">DSM 43870</strain>
    </source>
</reference>
<evidence type="ECO:0008006" key="3">
    <source>
        <dbReference type="Google" id="ProtNLM"/>
    </source>
</evidence>
<dbReference type="KEGG" id="kal:KALB_2914"/>
<dbReference type="SUPFAM" id="SSF51182">
    <property type="entry name" value="RmlC-like cupins"/>
    <property type="match status" value="1"/>
</dbReference>
<dbReference type="InterPro" id="IPR010282">
    <property type="entry name" value="Uncharacterised_HutD/Ves"/>
</dbReference>
<accession>W5W5V3</accession>
<dbReference type="eggNOG" id="COG3758">
    <property type="taxonomic scope" value="Bacteria"/>
</dbReference>
<dbReference type="Gene3D" id="2.60.120.10">
    <property type="entry name" value="Jelly Rolls"/>
    <property type="match status" value="1"/>
</dbReference>
<proteinExistence type="predicted"/>
<protein>
    <recommendedName>
        <fullName evidence="3">HutD-family protein</fullName>
    </recommendedName>
</protein>
<evidence type="ECO:0000313" key="1">
    <source>
        <dbReference type="EMBL" id="AHH96282.1"/>
    </source>
</evidence>
<sequence length="175" mass="18332">MRAGEHRSVPWRNGGGRTREIAVRGAGTDFDWRLSLAEVERDGPFSVFEGHERIITVVRGAGMELTVDGQRHVVRPHEPFRFAGGSRTGCRLLAGPVVNLNVMSRDGAAVSVGVPAELGGGTVAVVVLDGEVSVGGERLGPFDVALLSEEPGTRVVAVSPNPVVAVVRLPSPPAA</sequence>
<organism evidence="1 2">
    <name type="scientific">Kutzneria albida DSM 43870</name>
    <dbReference type="NCBI Taxonomy" id="1449976"/>
    <lineage>
        <taxon>Bacteria</taxon>
        <taxon>Bacillati</taxon>
        <taxon>Actinomycetota</taxon>
        <taxon>Actinomycetes</taxon>
        <taxon>Pseudonocardiales</taxon>
        <taxon>Pseudonocardiaceae</taxon>
        <taxon>Kutzneria</taxon>
    </lineage>
</organism>
<keyword evidence="2" id="KW-1185">Reference proteome</keyword>
<evidence type="ECO:0000313" key="2">
    <source>
        <dbReference type="Proteomes" id="UP000019225"/>
    </source>
</evidence>
<dbReference type="Pfam" id="PF05962">
    <property type="entry name" value="HutD"/>
    <property type="match status" value="1"/>
</dbReference>
<dbReference type="PANTHER" id="PTHR37943">
    <property type="entry name" value="PROTEIN VES"/>
    <property type="match status" value="1"/>
</dbReference>